<evidence type="ECO:0000259" key="1">
    <source>
        <dbReference type="Pfam" id="PF02514"/>
    </source>
</evidence>
<accession>A0A6N3FCP6</accession>
<sequence>MKKILYITNMAKQIHHVREVEAKGRIEAKEHFKIDLYNLKQEPEWNESWEQRLKTSDVVIMKHMGTGLDTPFLRRLANWLYQNHPCYALYADEEQDMDKLRAGMSEAEMIRLSEYQQLSGLTNFENSFLYAASLAGEAVEVPEPIPVLWQGILGENGVTYATYKEYLEAEGVVDCPSIGVFFYREEWIMKELYYPELLRKTIKTYGYNPIIFFGQYGGNPLIGAPSLKESLRILFCDGPLPFEVLINTCKFSLISLNAATQEDISHWDIPILMGYNIYMDEATWEANVQGLSPLDVNLSVSLPEFDGSLHGGVVAAQTNIDGKYIYWPVKERVESIVKRAVKYEKLRHLLPAERKVAIILHNYPPKNSNIGSAAGLDTPESVQRLLVAMKNEGYTIDLIPESGAELIESVLSHTTNDRSMLSEEQVEDAEGKLSVQQYKEFFDSLPDKSKVNMEEGWGPAPGEVFRYGDELLIPGFSNGNIWVTVQPPRGFGEDPGKLYHDPILAPTHHYEGFYYWLREIFKADVVMHVGTHGSLEWLPGKGTGLSSSCYPEMGIQDLPNVYPYWMTIVGEGIQAKRRSSACLIGHISPPMSKAGLYDEYEELENLLDEYGHFELESPESLTSLYTAIVEQAKACHFWESIPEDKMTDAESVLAYLHELLTDLKHMQMRTGLHILGKAPTGKDLQEFLLALMRVQNGIVPALPDTIAKGLGYDWNTLEQYGGQKVDSLQIGEQINSNENQDFLFTGKCILRNKDIVDQIWHVIRDVIAHLAENDYIYSDSWQHLESVNTLWQRYSVEKDSKVKQVCLTEIGSILLEACHEYVPKLKQTEQEIGHTLKALAGHYIEPGPGGAATSGRADVLPSGRNFFGVDERMLPTKVAYELGSTLADQVITDFIKEEGHYPESIGIVLWAGSNTRSHGQCLGQFMNLMGVRPIWQGGGGRVIGVEAIPLAELKRPRIDVTGRISGLIRDMMPNALKWLDKAVTLVAELDESEEDNFIKKHINEDVSWLVSEGEDEKAAYQKARFRLFGDPPGAYGAGIGQLIEQKNWESIDDLADVYVTWGSYCYGDGAKSNQDKRIFRRRLATMEVTIKNEDNREAHMLSSDDYNAYHGGLIAAVRSIRGEVPRSYVGDSSNREQVKTRNLKEEVNRLVRGETLNPKFIEGMQQHGYKGASDLANVVAHSFAWDATSAVIEDWVYEGYANKYALDKDMQEWMQSVNPWALARIAETLLEAIQRGLWQAPKDMEDQLKQLYLAMEGEIEGR</sequence>
<dbReference type="RefSeq" id="WP_021842471.1">
    <property type="nucleotide sequence ID" value="NZ_CACRUX010000098.1"/>
</dbReference>
<dbReference type="NCBIfam" id="TIGR02257">
    <property type="entry name" value="cobalto_cobN"/>
    <property type="match status" value="1"/>
</dbReference>
<dbReference type="CDD" id="cd10150">
    <property type="entry name" value="CobN_like"/>
    <property type="match status" value="1"/>
</dbReference>
<dbReference type="GO" id="GO:0009236">
    <property type="term" value="P:cobalamin biosynthetic process"/>
    <property type="evidence" value="ECO:0007669"/>
    <property type="project" value="InterPro"/>
</dbReference>
<dbReference type="Pfam" id="PF02514">
    <property type="entry name" value="CobN-Mg_chel"/>
    <property type="match status" value="1"/>
</dbReference>
<name>A0A6N3FCP6_9FIRM</name>
<dbReference type="PANTHER" id="PTHR44119:SF4">
    <property type="entry name" value="AEROBIC COBALTOCHELATASE SUBUNIT COBN"/>
    <property type="match status" value="1"/>
</dbReference>
<organism evidence="2">
    <name type="scientific">Veillonella ratti</name>
    <dbReference type="NCBI Taxonomy" id="103892"/>
    <lineage>
        <taxon>Bacteria</taxon>
        <taxon>Bacillati</taxon>
        <taxon>Bacillota</taxon>
        <taxon>Negativicutes</taxon>
        <taxon>Veillonellales</taxon>
        <taxon>Veillonellaceae</taxon>
        <taxon>Veillonella</taxon>
    </lineage>
</organism>
<dbReference type="InterPro" id="IPR003672">
    <property type="entry name" value="CobN/Mg_chltase"/>
</dbReference>
<feature type="domain" description="CobN/magnesium chelatase" evidence="1">
    <location>
        <begin position="114"/>
        <end position="1243"/>
    </location>
</feature>
<dbReference type="EMBL" id="CACRUX010000098">
    <property type="protein sequence ID" value="VYU49740.1"/>
    <property type="molecule type" value="Genomic_DNA"/>
</dbReference>
<dbReference type="PANTHER" id="PTHR44119">
    <property type="entry name" value="MAGNESIUM-CHELATASE SUBUNIT CHLH, CHLOROPLASTIC"/>
    <property type="match status" value="1"/>
</dbReference>
<proteinExistence type="predicted"/>
<gene>
    <name evidence="2" type="primary">cobN</name>
    <name evidence="2" type="ORF">VRLFYP33_02260</name>
</gene>
<dbReference type="EC" id="6.6.1.2" evidence="2"/>
<keyword evidence="2" id="KW-0436">Ligase</keyword>
<dbReference type="GO" id="GO:0051116">
    <property type="term" value="F:cobaltochelatase activity"/>
    <property type="evidence" value="ECO:0007669"/>
    <property type="project" value="UniProtKB-EC"/>
</dbReference>
<protein>
    <submittedName>
        <fullName evidence="2">Aerobic cobaltochelatase subunit CobN</fullName>
        <ecNumber evidence="2">6.6.1.2</ecNumber>
    </submittedName>
</protein>
<reference evidence="2" key="1">
    <citation type="submission" date="2019-11" db="EMBL/GenBank/DDBJ databases">
        <authorList>
            <person name="Feng L."/>
        </authorList>
    </citation>
    <scope>NUCLEOTIDE SEQUENCE</scope>
    <source>
        <strain evidence="2">VrattiLFYP33</strain>
    </source>
</reference>
<evidence type="ECO:0000313" key="2">
    <source>
        <dbReference type="EMBL" id="VYU49740.1"/>
    </source>
</evidence>
<dbReference type="AlphaFoldDB" id="A0A6N3FCP6"/>
<dbReference type="InterPro" id="IPR011953">
    <property type="entry name" value="Cobalto_CobN"/>
</dbReference>